<reference evidence="4" key="1">
    <citation type="submission" date="2016-10" db="EMBL/GenBank/DDBJ databases">
        <authorList>
            <person name="Varghese N."/>
            <person name="Submissions S."/>
        </authorList>
    </citation>
    <scope>NUCLEOTIDE SEQUENCE [LARGE SCALE GENOMIC DNA]</scope>
    <source>
        <strain evidence="4">DSM 44718</strain>
    </source>
</reference>
<proteinExistence type="inferred from homology"/>
<evidence type="ECO:0000259" key="2">
    <source>
        <dbReference type="Pfam" id="PF08327"/>
    </source>
</evidence>
<accession>A0A1H3T6T1</accession>
<dbReference type="CDD" id="cd07814">
    <property type="entry name" value="SRPBCC_CalC_Aha1-like"/>
    <property type="match status" value="1"/>
</dbReference>
<evidence type="ECO:0000313" key="4">
    <source>
        <dbReference type="Proteomes" id="UP000199632"/>
    </source>
</evidence>
<organism evidence="3 4">
    <name type="scientific">Asanoa ishikariensis</name>
    <dbReference type="NCBI Taxonomy" id="137265"/>
    <lineage>
        <taxon>Bacteria</taxon>
        <taxon>Bacillati</taxon>
        <taxon>Actinomycetota</taxon>
        <taxon>Actinomycetes</taxon>
        <taxon>Micromonosporales</taxon>
        <taxon>Micromonosporaceae</taxon>
        <taxon>Asanoa</taxon>
    </lineage>
</organism>
<protein>
    <submittedName>
        <fullName evidence="3">Uncharacterized conserved protein YndB, AHSA1/START domain</fullName>
    </submittedName>
</protein>
<dbReference type="InterPro" id="IPR013538">
    <property type="entry name" value="ASHA1/2-like_C"/>
</dbReference>
<dbReference type="InterPro" id="IPR023393">
    <property type="entry name" value="START-like_dom_sf"/>
</dbReference>
<name>A0A1H3T6T1_9ACTN</name>
<comment type="similarity">
    <text evidence="1">Belongs to the AHA1 family.</text>
</comment>
<dbReference type="Pfam" id="PF08327">
    <property type="entry name" value="AHSA1"/>
    <property type="match status" value="1"/>
</dbReference>
<dbReference type="Gene3D" id="3.30.530.20">
    <property type="match status" value="1"/>
</dbReference>
<evidence type="ECO:0000256" key="1">
    <source>
        <dbReference type="ARBA" id="ARBA00006817"/>
    </source>
</evidence>
<evidence type="ECO:0000313" key="3">
    <source>
        <dbReference type="EMBL" id="SDZ45598.1"/>
    </source>
</evidence>
<dbReference type="Proteomes" id="UP000199632">
    <property type="component" value="Unassembled WGS sequence"/>
</dbReference>
<dbReference type="AlphaFoldDB" id="A0A1H3T6T1"/>
<dbReference type="STRING" id="137265.SAMN05421684_5233"/>
<dbReference type="OrthoDB" id="9803476at2"/>
<feature type="domain" description="Activator of Hsp90 ATPase homologue 1/2-like C-terminal" evidence="2">
    <location>
        <begin position="22"/>
        <end position="144"/>
    </location>
</feature>
<sequence length="148" mass="16691">MRVSMPSDADSWLRITLDVPGASPADVVGAFLDPAAVNRWWGGTQLTVEEEVGGQYVAYFDRLDQTMRGVITELDPDAGRFGFSWAWDHAPELPRRRVDVTVDPGAVLRLNHGEYDHASRIDRDDAVSHRDGWEFFLPRLAEVVRAQR</sequence>
<dbReference type="SUPFAM" id="SSF55961">
    <property type="entry name" value="Bet v1-like"/>
    <property type="match status" value="1"/>
</dbReference>
<gene>
    <name evidence="3" type="ORF">SAMN05421684_5233</name>
</gene>
<keyword evidence="4" id="KW-1185">Reference proteome</keyword>
<dbReference type="EMBL" id="FNQB01000003">
    <property type="protein sequence ID" value="SDZ45598.1"/>
    <property type="molecule type" value="Genomic_DNA"/>
</dbReference>